<evidence type="ECO:0000259" key="1">
    <source>
        <dbReference type="Pfam" id="PF01208"/>
    </source>
</evidence>
<dbReference type="SUPFAM" id="SSF51726">
    <property type="entry name" value="UROD/MetE-like"/>
    <property type="match status" value="1"/>
</dbReference>
<dbReference type="InterPro" id="IPR038071">
    <property type="entry name" value="UROD/MetE-like_sf"/>
</dbReference>
<dbReference type="InterPro" id="IPR052024">
    <property type="entry name" value="Methanogen_methyltrans"/>
</dbReference>
<dbReference type="EMBL" id="JAMJEV010000008">
    <property type="protein sequence ID" value="MDO0823324.1"/>
    <property type="molecule type" value="Genomic_DNA"/>
</dbReference>
<evidence type="ECO:0000313" key="3">
    <source>
        <dbReference type="Proteomes" id="UP001176021"/>
    </source>
</evidence>
<dbReference type="InterPro" id="IPR000257">
    <property type="entry name" value="Uroporphyrinogen_deCOase"/>
</dbReference>
<keyword evidence="3" id="KW-1185">Reference proteome</keyword>
<proteinExistence type="predicted"/>
<dbReference type="PANTHER" id="PTHR47099">
    <property type="entry name" value="METHYLCOBAMIDE:COM METHYLTRANSFERASE MTBA"/>
    <property type="match status" value="1"/>
</dbReference>
<feature type="domain" description="Uroporphyrinogen decarboxylase (URO-D)" evidence="1">
    <location>
        <begin position="6"/>
        <end position="333"/>
    </location>
</feature>
<sequence length="339" mass="37815">MRSLARVLGTLNFTDVDCAPVFLEHSGFVARLAGISLERYLTEADIMVAVKLEAVKKFRTDIMSLGLDSCVEAEALGSKVVFSNSAYPYISSSLITDWHQLDRLTVPDPWSSGRMPLILQAAKVIVEKDAGEHFIVGQVLGPVTIASQIYGIEKLIYLIVDDPEGFMELLKFTSQVTERYCEALGETGIHAIMLHDPSASPDVLSKGVFTSFIAPQLKAMFERIKKRQETYLWLQIIGNTTSVLHHMADFNLEMVTIDTAVKLPDAFHSLQNKVVVGNMNPMLFRNATFNQLASTLRQILEQRREFGYVMGTGCETPLDASEEKITYFLELIESIKCHG</sequence>
<protein>
    <submittedName>
        <fullName evidence="2">Uroporphyrinogen decarboxylase family protein</fullName>
    </submittedName>
</protein>
<dbReference type="PANTHER" id="PTHR47099:SF1">
    <property type="entry name" value="METHYLCOBAMIDE:COM METHYLTRANSFERASE MTBA"/>
    <property type="match status" value="1"/>
</dbReference>
<dbReference type="RefSeq" id="WP_252468841.1">
    <property type="nucleotide sequence ID" value="NZ_JAMHFY010000008.1"/>
</dbReference>
<dbReference type="Gene3D" id="3.20.20.210">
    <property type="match status" value="1"/>
</dbReference>
<name>A0ABT8QS44_9FIRM</name>
<organism evidence="2 3">
    <name type="scientific">Desulfosporosinus nitroreducens</name>
    <dbReference type="NCBI Taxonomy" id="2018668"/>
    <lineage>
        <taxon>Bacteria</taxon>
        <taxon>Bacillati</taxon>
        <taxon>Bacillota</taxon>
        <taxon>Clostridia</taxon>
        <taxon>Eubacteriales</taxon>
        <taxon>Desulfitobacteriaceae</taxon>
        <taxon>Desulfosporosinus</taxon>
    </lineage>
</organism>
<accession>A0ABT8QS44</accession>
<dbReference type="CDD" id="cd03465">
    <property type="entry name" value="URO-D_like"/>
    <property type="match status" value="1"/>
</dbReference>
<dbReference type="Proteomes" id="UP001176021">
    <property type="component" value="Unassembled WGS sequence"/>
</dbReference>
<dbReference type="Pfam" id="PF01208">
    <property type="entry name" value="URO-D"/>
    <property type="match status" value="1"/>
</dbReference>
<reference evidence="2" key="1">
    <citation type="submission" date="2022-05" db="EMBL/GenBank/DDBJ databases">
        <title>Expanded diversity of anoxic marine methylotrophy in a Black Sea sulfate reducing microorganism.</title>
        <authorList>
            <person name="Fischer P.Q."/>
            <person name="Stams A.J.M."/>
            <person name="Villanueva L."/>
            <person name="Sousa D.Z."/>
        </authorList>
    </citation>
    <scope>NUCLEOTIDE SEQUENCE</scope>
    <source>
        <strain evidence="2">P130</strain>
    </source>
</reference>
<evidence type="ECO:0000313" key="2">
    <source>
        <dbReference type="EMBL" id="MDO0823324.1"/>
    </source>
</evidence>
<comment type="caution">
    <text evidence="2">The sequence shown here is derived from an EMBL/GenBank/DDBJ whole genome shotgun (WGS) entry which is preliminary data.</text>
</comment>
<gene>
    <name evidence="2" type="ORF">M8H41_10715</name>
</gene>